<proteinExistence type="predicted"/>
<evidence type="ECO:0000313" key="2">
    <source>
        <dbReference type="Proteomes" id="UP001153332"/>
    </source>
</evidence>
<organism evidence="1 2">
    <name type="scientific">Lasiodiplodia mahajangana</name>
    <dbReference type="NCBI Taxonomy" id="1108764"/>
    <lineage>
        <taxon>Eukaryota</taxon>
        <taxon>Fungi</taxon>
        <taxon>Dikarya</taxon>
        <taxon>Ascomycota</taxon>
        <taxon>Pezizomycotina</taxon>
        <taxon>Dothideomycetes</taxon>
        <taxon>Dothideomycetes incertae sedis</taxon>
        <taxon>Botryosphaeriales</taxon>
        <taxon>Botryosphaeriaceae</taxon>
        <taxon>Lasiodiplodia</taxon>
    </lineage>
</organism>
<reference evidence="1" key="1">
    <citation type="submission" date="2022-12" db="EMBL/GenBank/DDBJ databases">
        <title>Genome Sequence of Lasiodiplodia mahajangana.</title>
        <authorList>
            <person name="Buettner E."/>
        </authorList>
    </citation>
    <scope>NUCLEOTIDE SEQUENCE</scope>
    <source>
        <strain evidence="1">VT137</strain>
    </source>
</reference>
<name>A0ACC2JLG4_9PEZI</name>
<dbReference type="Proteomes" id="UP001153332">
    <property type="component" value="Unassembled WGS sequence"/>
</dbReference>
<evidence type="ECO:0000313" key="1">
    <source>
        <dbReference type="EMBL" id="KAJ8128199.1"/>
    </source>
</evidence>
<gene>
    <name evidence="1" type="ORF">O1611_g5437</name>
</gene>
<dbReference type="EMBL" id="JAPUUL010001155">
    <property type="protein sequence ID" value="KAJ8128199.1"/>
    <property type="molecule type" value="Genomic_DNA"/>
</dbReference>
<sequence>MQVASSKIWIRSCYPSPESAVAIGDRVAVAQPGCFRSRVRVPLHRIEKLLDSTSFAMACQIVPEIVKSYHAVMKMVHCSAGHRVLIMDGASLAGQAAIQLLASIGTADIWSECDSTQAFCTASNTANDNNSIPKVPVEGSISTFRPGPELVSSAQLMFAVSILDISTRSLGGQPPWVSGEQDSKCLFAFSTYGRKGYGDGQFQAVGCGEVSRSGPRTTEAKELLTELPSQGADVVTLLCDISDEAALVACLADMSGRMPPVKGCIQSNMTRTERIFERMESRDWNATLGPKVDFAGRVERVATAHSLAKAVELVSQALVHRVGAILDAPEDGLDVLKHRLWILMGSILFRPLMCETGWEGCLGLICPFSRSSEVLRGQMSARPLRELSESGSLVEQSPNA</sequence>
<protein>
    <submittedName>
        <fullName evidence="1">Uncharacterized protein</fullName>
    </submittedName>
</protein>
<comment type="caution">
    <text evidence="1">The sequence shown here is derived from an EMBL/GenBank/DDBJ whole genome shotgun (WGS) entry which is preliminary data.</text>
</comment>
<keyword evidence="2" id="KW-1185">Reference proteome</keyword>
<accession>A0ACC2JLG4</accession>